<dbReference type="SUPFAM" id="SSF88697">
    <property type="entry name" value="PUA domain-like"/>
    <property type="match status" value="1"/>
</dbReference>
<accession>A0A0J8GMK1</accession>
<organism evidence="2 3">
    <name type="scientific">Catenovulum maritimum</name>
    <dbReference type="NCBI Taxonomy" id="1513271"/>
    <lineage>
        <taxon>Bacteria</taxon>
        <taxon>Pseudomonadati</taxon>
        <taxon>Pseudomonadota</taxon>
        <taxon>Gammaproteobacteria</taxon>
        <taxon>Alteromonadales</taxon>
        <taxon>Alteromonadaceae</taxon>
        <taxon>Catenovulum</taxon>
    </lineage>
</organism>
<name>A0A0J8GMK1_9ALTE</name>
<evidence type="ECO:0000259" key="1">
    <source>
        <dbReference type="Pfam" id="PF02190"/>
    </source>
</evidence>
<dbReference type="Pfam" id="PF02190">
    <property type="entry name" value="LON_substr_bdg"/>
    <property type="match status" value="1"/>
</dbReference>
<gene>
    <name evidence="2" type="ORF">XM47_16620</name>
</gene>
<keyword evidence="3" id="KW-1185">Reference proteome</keyword>
<evidence type="ECO:0000313" key="2">
    <source>
        <dbReference type="EMBL" id="KMT64015.1"/>
    </source>
</evidence>
<dbReference type="Gene3D" id="2.30.130.40">
    <property type="entry name" value="LON domain-like"/>
    <property type="match status" value="1"/>
</dbReference>
<comment type="caution">
    <text evidence="2">The sequence shown here is derived from an EMBL/GenBank/DDBJ whole genome shotgun (WGS) entry which is preliminary data.</text>
</comment>
<dbReference type="AlphaFoldDB" id="A0A0J8GMK1"/>
<feature type="domain" description="Lon N-terminal" evidence="1">
    <location>
        <begin position="4"/>
        <end position="165"/>
    </location>
</feature>
<dbReference type="EMBL" id="LAZL01000034">
    <property type="protein sequence ID" value="KMT64015.1"/>
    <property type="molecule type" value="Genomic_DNA"/>
</dbReference>
<reference evidence="2 3" key="1">
    <citation type="submission" date="2015-04" db="EMBL/GenBank/DDBJ databases">
        <title>Draft Genome Sequence of the Novel Agar-Digesting Marine Bacterium Q1.</title>
        <authorList>
            <person name="Li Y."/>
            <person name="Li D."/>
            <person name="Chen G."/>
            <person name="Du Z."/>
        </authorList>
    </citation>
    <scope>NUCLEOTIDE SEQUENCE [LARGE SCALE GENOMIC DNA]</scope>
    <source>
        <strain evidence="2 3">Q1</strain>
    </source>
</reference>
<evidence type="ECO:0000313" key="3">
    <source>
        <dbReference type="Proteomes" id="UP000037600"/>
    </source>
</evidence>
<dbReference type="OrthoDB" id="8558970at2"/>
<dbReference type="RefSeq" id="WP_048695044.1">
    <property type="nucleotide sequence ID" value="NZ_KQ130505.1"/>
</dbReference>
<dbReference type="InterPro" id="IPR003111">
    <property type="entry name" value="Lon_prtase_N"/>
</dbReference>
<dbReference type="STRING" id="1513271.XM47_16620"/>
<protein>
    <recommendedName>
        <fullName evidence="1">Lon N-terminal domain-containing protein</fullName>
    </recommendedName>
</protein>
<dbReference type="InterPro" id="IPR015947">
    <property type="entry name" value="PUA-like_sf"/>
</dbReference>
<sequence>MRLGVFPLPLILLPGGKTRLRIFEPRYIRLVKQAVTGEGFALSSYLPEAENNSSELAAWVEIVDFSILEDGLLSIDVQAQSMVKLTQFELENDGLRFASAKQVKHWASQTSSDKTKLLAQSLSRFFSKIPEYESLYPSPKYDEPAWVCARLVELLPLSIERKLQFAQPESFERCVNFLHTVINGEKNSDLFQFQTRNYN</sequence>
<dbReference type="InterPro" id="IPR046336">
    <property type="entry name" value="Lon_prtase_N_sf"/>
</dbReference>
<proteinExistence type="predicted"/>
<dbReference type="PATRIC" id="fig|1513271.3.peg.3420"/>
<dbReference type="Proteomes" id="UP000037600">
    <property type="component" value="Unassembled WGS sequence"/>
</dbReference>